<accession>A0A6J5UZM1</accession>
<dbReference type="Proteomes" id="UP000507222">
    <property type="component" value="Unassembled WGS sequence"/>
</dbReference>
<evidence type="ECO:0000313" key="1">
    <source>
        <dbReference type="EMBL" id="CAB4282100.1"/>
    </source>
</evidence>
<dbReference type="EMBL" id="CAEKDK010000006">
    <property type="protein sequence ID" value="CAB4282100.1"/>
    <property type="molecule type" value="Genomic_DNA"/>
</dbReference>
<protein>
    <submittedName>
        <fullName evidence="1">Uncharacterized protein</fullName>
    </submittedName>
</protein>
<proteinExistence type="predicted"/>
<evidence type="ECO:0000313" key="2">
    <source>
        <dbReference type="Proteomes" id="UP000507222"/>
    </source>
</evidence>
<dbReference type="AlphaFoldDB" id="A0A6J5UZM1"/>
<reference evidence="1 2" key="1">
    <citation type="submission" date="2020-05" db="EMBL/GenBank/DDBJ databases">
        <authorList>
            <person name="Campoy J."/>
            <person name="Schneeberger K."/>
            <person name="Spophaly S."/>
        </authorList>
    </citation>
    <scope>NUCLEOTIDE SEQUENCE [LARGE SCALE GENOMIC DNA]</scope>
    <source>
        <strain evidence="1">PruArmRojPasFocal</strain>
    </source>
</reference>
<gene>
    <name evidence="1" type="ORF">CURHAP_LOCUS35358</name>
</gene>
<organism evidence="1 2">
    <name type="scientific">Prunus armeniaca</name>
    <name type="common">Apricot</name>
    <name type="synonym">Armeniaca vulgaris</name>
    <dbReference type="NCBI Taxonomy" id="36596"/>
    <lineage>
        <taxon>Eukaryota</taxon>
        <taxon>Viridiplantae</taxon>
        <taxon>Streptophyta</taxon>
        <taxon>Embryophyta</taxon>
        <taxon>Tracheophyta</taxon>
        <taxon>Spermatophyta</taxon>
        <taxon>Magnoliopsida</taxon>
        <taxon>eudicotyledons</taxon>
        <taxon>Gunneridae</taxon>
        <taxon>Pentapetalae</taxon>
        <taxon>rosids</taxon>
        <taxon>fabids</taxon>
        <taxon>Rosales</taxon>
        <taxon>Rosaceae</taxon>
        <taxon>Amygdaloideae</taxon>
        <taxon>Amygdaleae</taxon>
        <taxon>Prunus</taxon>
    </lineage>
</organism>
<name>A0A6J5UZM1_PRUAR</name>
<sequence>MCCLATHDLAATLNSGMNLSSLCLSAISRKMIICGLAHRDTAVLHIIQHWNVWMRNDCTWHFKDSHHPFNVPNNNRGMLVPVLGYWEN</sequence>